<proteinExistence type="predicted"/>
<name>Q0CKE5_ASPTN</name>
<dbReference type="PANTHER" id="PTHR46082:SF11">
    <property type="entry name" value="AAA+ ATPASE DOMAIN-CONTAINING PROTEIN-RELATED"/>
    <property type="match status" value="1"/>
</dbReference>
<feature type="domain" description="DUF7025" evidence="2">
    <location>
        <begin position="820"/>
        <end position="911"/>
    </location>
</feature>
<dbReference type="GO" id="GO:0003824">
    <property type="term" value="F:catalytic activity"/>
    <property type="evidence" value="ECO:0007669"/>
    <property type="project" value="InterPro"/>
</dbReference>
<dbReference type="OrthoDB" id="10042665at2759"/>
<dbReference type="VEuPathDB" id="FungiDB:ATEG_05839"/>
<dbReference type="InterPro" id="IPR035994">
    <property type="entry name" value="Nucleoside_phosphorylase_sf"/>
</dbReference>
<dbReference type="SUPFAM" id="SSF53167">
    <property type="entry name" value="Purine and uridine phosphorylases"/>
    <property type="match status" value="1"/>
</dbReference>
<sequence>MTTTVLSVDDYCVAIVCALDKELFAVRALFDQRHRGLPKPPQDPNHYALGQIGTNNIVAASLPVGEYGGNSASSVVTHLLRSFHFVRFCLLVGIGGGAPSRLHDIRLGDVVVSQPTGTSPGVLQYDLGKTMQDGSFVPTGSLQRPPRVLLTAVSSIKSDPDLSANPLSKYIERITQLKPDYRYPGRHLDMLFAPDTEHNIAETTCKRCNGPWVKRRHRATTQPVIHYGLIASGNQVVKSPHLRDRLRDEHEILCFEMEAAGVMNSIPCLVIRGISDYADSHKNSIWQEYASATAAAYSKLLLTHFQFSIYSSIAVVDRSIEDPTLESPPEENKAMKQIDPVTSPEKRLLECESFARRLPSWDDWPVNVVNLLSCLQQCKSAPTSALYVVKTSMADAKRSRDLVSEVSAFLRSVASYRVIYSLSSPITGFDTGFEILRSLISQVLLHQSDARLPMIATDCHEESLFNLLDSALSRIRECFFIIELDASRFSLRLMQLFLDTIGSPSSSIKVIPMTYDKGIQISSSPGISGLVLSSCLPIPLPQSKRKAVDGNIPQPPCISLVVCHVTSSTSPTIELAVRKLGIFLLYSATNCPILRISLFNYNMKDVDGDRGKRRRYTIPTQILESTTITIHTVSCDRRNLHAHHPLEENYLDIPRLFRGDSKASPLRGKIPLGEIDELLEENDNAGIIIHRIYSCNEYHDAVDALFEPLPRPKHPKLGPLMAYFFCLLEDGKEAVPVSKEVTLASIDLKEALSELTGMDMDSLKNLGATDNMRELYHQFYFHRQNGHTEMSRLNYSKKEQLEVFKLFMEQTFGTEYAEADAQFAQGRVTQRHLRKLSCPDEIVVRRNDGQPMAYKVKQSHERASGAIGLICQSWNFDGKFYEATSYFELSWPADSTELDIAELEIYPLQFDTSGLAERLRMRGEVFWQCRQRKYVAYSPPQATIEFQTINPRYMVDILTYEQIHPAGQTPERQYGGPDVEDEEPPEDHFLLLLPATIRGFGFHDKKWQTLQMERIKDISWNVEAFNHLVLRHIKKELIQPSLPLTQEALRAEPTSSKEKATGLCSFFTVAPEQAKLLQLSLLQSSPTVRCTE</sequence>
<accession>Q0CKE5</accession>
<dbReference type="eggNOG" id="KOG1840">
    <property type="taxonomic scope" value="Eukaryota"/>
</dbReference>
<dbReference type="RefSeq" id="XP_001215017.1">
    <property type="nucleotide sequence ID" value="XM_001215017.1"/>
</dbReference>
<dbReference type="InterPro" id="IPR000845">
    <property type="entry name" value="Nucleoside_phosphorylase_d"/>
</dbReference>
<evidence type="ECO:0000259" key="2">
    <source>
        <dbReference type="Pfam" id="PF22942"/>
    </source>
</evidence>
<dbReference type="Pfam" id="PF22942">
    <property type="entry name" value="DUF7025"/>
    <property type="match status" value="1"/>
</dbReference>
<dbReference type="AlphaFoldDB" id="Q0CKE5"/>
<organism evidence="3 4">
    <name type="scientific">Aspergillus terreus (strain NIH 2624 / FGSC A1156)</name>
    <dbReference type="NCBI Taxonomy" id="341663"/>
    <lineage>
        <taxon>Eukaryota</taxon>
        <taxon>Fungi</taxon>
        <taxon>Dikarya</taxon>
        <taxon>Ascomycota</taxon>
        <taxon>Pezizomycotina</taxon>
        <taxon>Eurotiomycetes</taxon>
        <taxon>Eurotiomycetidae</taxon>
        <taxon>Eurotiales</taxon>
        <taxon>Aspergillaceae</taxon>
        <taxon>Aspergillus</taxon>
        <taxon>Aspergillus subgen. Circumdati</taxon>
    </lineage>
</organism>
<evidence type="ECO:0000313" key="3">
    <source>
        <dbReference type="EMBL" id="EAU33600.1"/>
    </source>
</evidence>
<feature type="domain" description="Nucleoside phosphorylase" evidence="1">
    <location>
        <begin position="13"/>
        <end position="283"/>
    </location>
</feature>
<dbReference type="Proteomes" id="UP000007963">
    <property type="component" value="Unassembled WGS sequence"/>
</dbReference>
<dbReference type="Gene3D" id="3.40.50.1580">
    <property type="entry name" value="Nucleoside phosphorylase domain"/>
    <property type="match status" value="1"/>
</dbReference>
<dbReference type="InterPro" id="IPR053137">
    <property type="entry name" value="NLR-like"/>
</dbReference>
<dbReference type="GO" id="GO:0009116">
    <property type="term" value="P:nucleoside metabolic process"/>
    <property type="evidence" value="ECO:0007669"/>
    <property type="project" value="InterPro"/>
</dbReference>
<evidence type="ECO:0000259" key="1">
    <source>
        <dbReference type="Pfam" id="PF01048"/>
    </source>
</evidence>
<dbReference type="Pfam" id="PF01048">
    <property type="entry name" value="PNP_UDP_1"/>
    <property type="match status" value="1"/>
</dbReference>
<dbReference type="STRING" id="341663.Q0CKE5"/>
<dbReference type="HOGENOM" id="CLU_284399_0_0_1"/>
<evidence type="ECO:0000313" key="4">
    <source>
        <dbReference type="Proteomes" id="UP000007963"/>
    </source>
</evidence>
<gene>
    <name evidence="3" type="ORF">ATEG_05839</name>
</gene>
<protein>
    <submittedName>
        <fullName evidence="3">Uncharacterized protein</fullName>
    </submittedName>
</protein>
<dbReference type="GeneID" id="4321627"/>
<dbReference type="EMBL" id="CH476601">
    <property type="protein sequence ID" value="EAU33600.1"/>
    <property type="molecule type" value="Genomic_DNA"/>
</dbReference>
<dbReference type="CDD" id="cd09008">
    <property type="entry name" value="MTAN"/>
    <property type="match status" value="1"/>
</dbReference>
<reference evidence="4" key="1">
    <citation type="submission" date="2005-09" db="EMBL/GenBank/DDBJ databases">
        <title>Annotation of the Aspergillus terreus NIH2624 genome.</title>
        <authorList>
            <person name="Birren B.W."/>
            <person name="Lander E.S."/>
            <person name="Galagan J.E."/>
            <person name="Nusbaum C."/>
            <person name="Devon K."/>
            <person name="Henn M."/>
            <person name="Ma L.-J."/>
            <person name="Jaffe D.B."/>
            <person name="Butler J."/>
            <person name="Alvarez P."/>
            <person name="Gnerre S."/>
            <person name="Grabherr M."/>
            <person name="Kleber M."/>
            <person name="Mauceli E.W."/>
            <person name="Brockman W."/>
            <person name="Rounsley S."/>
            <person name="Young S.K."/>
            <person name="LaButti K."/>
            <person name="Pushparaj V."/>
            <person name="DeCaprio D."/>
            <person name="Crawford M."/>
            <person name="Koehrsen M."/>
            <person name="Engels R."/>
            <person name="Montgomery P."/>
            <person name="Pearson M."/>
            <person name="Howarth C."/>
            <person name="Larson L."/>
            <person name="Luoma S."/>
            <person name="White J."/>
            <person name="Alvarado L."/>
            <person name="Kodira C.D."/>
            <person name="Zeng Q."/>
            <person name="Oleary S."/>
            <person name="Yandava C."/>
            <person name="Denning D.W."/>
            <person name="Nierman W.C."/>
            <person name="Milne T."/>
            <person name="Madden K."/>
        </authorList>
    </citation>
    <scope>NUCLEOTIDE SEQUENCE [LARGE SCALE GENOMIC DNA]</scope>
    <source>
        <strain evidence="4">NIH 2624 / FGSC A1156</strain>
    </source>
</reference>
<dbReference type="InterPro" id="IPR054289">
    <property type="entry name" value="DUF7025"/>
</dbReference>
<dbReference type="PANTHER" id="PTHR46082">
    <property type="entry name" value="ATP/GTP-BINDING PROTEIN-RELATED"/>
    <property type="match status" value="1"/>
</dbReference>